<keyword evidence="8" id="KW-0408">Iron</keyword>
<feature type="domain" description="TonB-dependent receptor-like beta-barrel" evidence="17">
    <location>
        <begin position="268"/>
        <end position="699"/>
    </location>
</feature>
<dbReference type="EnsemblBacteria" id="BAC91915">
    <property type="protein sequence ID" value="BAC91915"/>
    <property type="gene ID" value="BAC91915"/>
</dbReference>
<dbReference type="FunFam" id="2.40.170.20:FF:000005">
    <property type="entry name" value="TonB-dependent siderophore receptor"/>
    <property type="match status" value="1"/>
</dbReference>
<dbReference type="InterPro" id="IPR037066">
    <property type="entry name" value="Plug_dom_sf"/>
</dbReference>
<dbReference type="GO" id="GO:0038023">
    <property type="term" value="F:signaling receptor activity"/>
    <property type="evidence" value="ECO:0007669"/>
    <property type="project" value="InterPro"/>
</dbReference>
<dbReference type="NCBIfam" id="TIGR01783">
    <property type="entry name" value="TonB-siderophor"/>
    <property type="match status" value="1"/>
</dbReference>
<dbReference type="HOGENOM" id="CLU_008287_9_4_3"/>
<dbReference type="KEGG" id="gvi:gll3974"/>
<dbReference type="InterPro" id="IPR039426">
    <property type="entry name" value="TonB-dep_rcpt-like"/>
</dbReference>
<proteinExistence type="inferred from homology"/>
<dbReference type="STRING" id="251221.gene:10761491"/>
<comment type="similarity">
    <text evidence="2 13 14">Belongs to the TonB-dependent receptor family.</text>
</comment>
<dbReference type="EMBL" id="BA000045">
    <property type="protein sequence ID" value="BAC91915.1"/>
    <property type="molecule type" value="Genomic_DNA"/>
</dbReference>
<evidence type="ECO:0000256" key="13">
    <source>
        <dbReference type="PROSITE-ProRule" id="PRU01360"/>
    </source>
</evidence>
<evidence type="ECO:0000313" key="20">
    <source>
        <dbReference type="Proteomes" id="UP000000557"/>
    </source>
</evidence>
<feature type="signal peptide" evidence="16">
    <location>
        <begin position="1"/>
        <end position="25"/>
    </location>
</feature>
<keyword evidence="6 13" id="KW-0812">Transmembrane</keyword>
<evidence type="ECO:0000259" key="17">
    <source>
        <dbReference type="Pfam" id="PF00593"/>
    </source>
</evidence>
<dbReference type="GO" id="GO:0015891">
    <property type="term" value="P:siderophore transport"/>
    <property type="evidence" value="ECO:0007669"/>
    <property type="project" value="InterPro"/>
</dbReference>
<keyword evidence="7 16" id="KW-0732">Signal</keyword>
<gene>
    <name evidence="19" type="ordered locus">gll3974</name>
</gene>
<evidence type="ECO:0000256" key="10">
    <source>
        <dbReference type="ARBA" id="ARBA00023077"/>
    </source>
</evidence>
<dbReference type="CDD" id="cd01347">
    <property type="entry name" value="ligand_gated_channel"/>
    <property type="match status" value="1"/>
</dbReference>
<evidence type="ECO:0000256" key="1">
    <source>
        <dbReference type="ARBA" id="ARBA00004571"/>
    </source>
</evidence>
<dbReference type="PROSITE" id="PS52016">
    <property type="entry name" value="TONB_DEPENDENT_REC_3"/>
    <property type="match status" value="1"/>
</dbReference>
<evidence type="ECO:0000256" key="5">
    <source>
        <dbReference type="ARBA" id="ARBA00022496"/>
    </source>
</evidence>
<evidence type="ECO:0000256" key="11">
    <source>
        <dbReference type="ARBA" id="ARBA00023136"/>
    </source>
</evidence>
<dbReference type="FunFam" id="2.170.130.10:FF:000001">
    <property type="entry name" value="Catecholate siderophore TonB-dependent receptor"/>
    <property type="match status" value="1"/>
</dbReference>
<evidence type="ECO:0000313" key="19">
    <source>
        <dbReference type="EMBL" id="BAC91915.1"/>
    </source>
</evidence>
<keyword evidence="19" id="KW-0675">Receptor</keyword>
<evidence type="ECO:0000256" key="3">
    <source>
        <dbReference type="ARBA" id="ARBA00022448"/>
    </source>
</evidence>
<protein>
    <submittedName>
        <fullName evidence="19">Ferrichrome-iron receptor</fullName>
    </submittedName>
</protein>
<dbReference type="GO" id="GO:0015344">
    <property type="term" value="F:siderophore uptake transmembrane transporter activity"/>
    <property type="evidence" value="ECO:0000318"/>
    <property type="project" value="GO_Central"/>
</dbReference>
<evidence type="ECO:0000256" key="7">
    <source>
        <dbReference type="ARBA" id="ARBA00022729"/>
    </source>
</evidence>
<keyword evidence="12 13" id="KW-0998">Cell outer membrane</keyword>
<name>Q7NEA6_GLOVI</name>
<keyword evidence="9" id="KW-0406">Ion transport</keyword>
<evidence type="ECO:0000256" key="14">
    <source>
        <dbReference type="RuleBase" id="RU003357"/>
    </source>
</evidence>
<dbReference type="GO" id="GO:0009279">
    <property type="term" value="C:cell outer membrane"/>
    <property type="evidence" value="ECO:0000318"/>
    <property type="project" value="GO_Central"/>
</dbReference>
<keyword evidence="5" id="KW-0410">Iron transport</keyword>
<dbReference type="InParanoid" id="Q7NEA6"/>
<dbReference type="OrthoDB" id="427542at2"/>
<dbReference type="GO" id="GO:0033214">
    <property type="term" value="P:siderophore-iron import into cell"/>
    <property type="evidence" value="ECO:0000318"/>
    <property type="project" value="GO_Central"/>
</dbReference>
<evidence type="ECO:0000256" key="12">
    <source>
        <dbReference type="ARBA" id="ARBA00023237"/>
    </source>
</evidence>
<organism evidence="19 20">
    <name type="scientific">Gloeobacter violaceus (strain ATCC 29082 / PCC 7421)</name>
    <dbReference type="NCBI Taxonomy" id="251221"/>
    <lineage>
        <taxon>Bacteria</taxon>
        <taxon>Bacillati</taxon>
        <taxon>Cyanobacteriota</taxon>
        <taxon>Cyanophyceae</taxon>
        <taxon>Gloeobacterales</taxon>
        <taxon>Gloeobacteraceae</taxon>
        <taxon>Gloeobacter</taxon>
    </lineage>
</organism>
<dbReference type="Gene3D" id="2.40.170.20">
    <property type="entry name" value="TonB-dependent receptor, beta-barrel domain"/>
    <property type="match status" value="1"/>
</dbReference>
<dbReference type="eggNOG" id="COG4773">
    <property type="taxonomic scope" value="Bacteria"/>
</dbReference>
<dbReference type="Pfam" id="PF07715">
    <property type="entry name" value="Plug"/>
    <property type="match status" value="1"/>
</dbReference>
<dbReference type="PhylomeDB" id="Q7NEA6"/>
<accession>Q7NEA6</accession>
<feature type="chain" id="PRO_5004290455" evidence="16">
    <location>
        <begin position="26"/>
        <end position="730"/>
    </location>
</feature>
<reference evidence="19 20" key="1">
    <citation type="journal article" date="2003" name="DNA Res.">
        <title>Complete genome structure of Gloeobacter violaceus PCC 7421, a cyanobacterium that lacks thylakoids.</title>
        <authorList>
            <person name="Nakamura Y."/>
            <person name="Kaneko T."/>
            <person name="Sato S."/>
            <person name="Mimuro M."/>
            <person name="Miyashita H."/>
            <person name="Tsuchiya T."/>
            <person name="Sasamoto S."/>
            <person name="Watanabe A."/>
            <person name="Kawashima K."/>
            <person name="Kishida Y."/>
            <person name="Kiyokawa C."/>
            <person name="Kohara M."/>
            <person name="Matsumoto M."/>
            <person name="Matsuno A."/>
            <person name="Nakazaki N."/>
            <person name="Shimpo S."/>
            <person name="Takeuchi C."/>
            <person name="Yamada M."/>
            <person name="Tabata S."/>
        </authorList>
    </citation>
    <scope>NUCLEOTIDE SEQUENCE [LARGE SCALE GENOMIC DNA]</scope>
    <source>
        <strain evidence="20">ATCC 29082 / PCC 7421</strain>
    </source>
</reference>
<dbReference type="InterPro" id="IPR012910">
    <property type="entry name" value="Plug_dom"/>
</dbReference>
<evidence type="ECO:0000259" key="18">
    <source>
        <dbReference type="Pfam" id="PF07715"/>
    </source>
</evidence>
<comment type="subcellular location">
    <subcellularLocation>
        <location evidence="1 13">Cell outer membrane</location>
        <topology evidence="1 13">Multi-pass membrane protein</topology>
    </subcellularLocation>
</comment>
<keyword evidence="20" id="KW-1185">Reference proteome</keyword>
<sequence>MTKPDYRWLLLGLLHPLILAAPGQAQSTAVPRLSQLQPVQTAAQGLFPSAMAQATPEPAAQRREDDAEELEEVTVEGNRGYRVPDATTATRTDTPIRDIPANVQVIPRQLIEDQGAIRLSDALRNVSGVSFGQDFGGQGAEFNARGFRLNEYRNGFQEADLFGTLTDFETAGIERIEVVKGPGSVLFGSADPAGTINIITKRPTLTPYAAVNLTVGSYDLYRPTLDVSGPLTPDGALAYRLNIAYENSKSYRDFVRKERAFIAPVLTWKPGPDTTITFEGEFLRYVRPIDRGLVAQGDGVAPVPVSRFLGDPHAPNISEEWRGYLYFDQRLAENLNWRSVFRAGATRAFYRSIESDTLLADNRTLTLFGGVSQQNQELYTFRNDLVWKFATGSIRHTLLAGFEFIRGYGWFGNDRPFAGNLNIDIYNPVYQFNYAVPSPSALNYDGYLNTFGIYLQDQIAVADNLKVLLSGRFDNFSYGDRYNDPSFNTVAVARDFSPRVGIVYQPIPEISLYANTGRSFAPQFGLNATGTPFLPERGTNYEAGLKAEFLGGRMATTLAVYRIEKDNVLTADPSDFRFSLQVGQQQSSGFEFDIVGEILQGWNVIASYAYTDARITRDNTFPVGNRLPRVPYNTASLWTTYRIPEGPLRGLGFGAGAFFVDNRSGDLDNTFEVPGYTRVDAAVYYNFGNIKTAINLKNLLDVRYFEGVQARRNVPPGAPFTMQGTLSLEF</sequence>
<feature type="region of interest" description="Disordered" evidence="15">
    <location>
        <begin position="52"/>
        <end position="75"/>
    </location>
</feature>
<evidence type="ECO:0000256" key="9">
    <source>
        <dbReference type="ARBA" id="ARBA00023065"/>
    </source>
</evidence>
<dbReference type="PATRIC" id="fig|251221.4.peg.4006"/>
<reference evidence="19 20" key="2">
    <citation type="journal article" date="2003" name="DNA Res.">
        <title>Complete genome structure of Gloeobacter violaceus PCC 7421, a cyanobacterium that lacks thylakoids (supplement).</title>
        <authorList>
            <person name="Nakamura Y."/>
            <person name="Kaneko T."/>
            <person name="Sato S."/>
            <person name="Mimuro M."/>
            <person name="Miyashita H."/>
            <person name="Tsuchiya T."/>
            <person name="Sasamoto S."/>
            <person name="Watanabe A."/>
            <person name="Kawashima K."/>
            <person name="Kishida Y."/>
            <person name="Kiyokawa C."/>
            <person name="Kohara M."/>
            <person name="Matsumoto M."/>
            <person name="Matsuno A."/>
            <person name="Nakazaki N."/>
            <person name="Shimpo S."/>
            <person name="Takeuchi C."/>
            <person name="Yamada M."/>
            <person name="Tabata S."/>
        </authorList>
    </citation>
    <scope>NUCLEOTIDE SEQUENCE [LARGE SCALE GENOMIC DNA]</scope>
    <source>
        <strain evidence="20">ATCC 29082 / PCC 7421</strain>
    </source>
</reference>
<dbReference type="Gene3D" id="2.170.130.10">
    <property type="entry name" value="TonB-dependent receptor, plug domain"/>
    <property type="match status" value="1"/>
</dbReference>
<dbReference type="RefSeq" id="WP_011143962.1">
    <property type="nucleotide sequence ID" value="NC_005125.1"/>
</dbReference>
<feature type="domain" description="TonB-dependent receptor plug" evidence="18">
    <location>
        <begin position="96"/>
        <end position="195"/>
    </location>
</feature>
<dbReference type="SUPFAM" id="SSF56935">
    <property type="entry name" value="Porins"/>
    <property type="match status" value="1"/>
</dbReference>
<dbReference type="PANTHER" id="PTHR32552">
    <property type="entry name" value="FERRICHROME IRON RECEPTOR-RELATED"/>
    <property type="match status" value="1"/>
</dbReference>
<keyword evidence="3 13" id="KW-0813">Transport</keyword>
<dbReference type="InterPro" id="IPR036942">
    <property type="entry name" value="Beta-barrel_TonB_sf"/>
</dbReference>
<keyword evidence="4 13" id="KW-1134">Transmembrane beta strand</keyword>
<evidence type="ECO:0000256" key="8">
    <source>
        <dbReference type="ARBA" id="ARBA00023004"/>
    </source>
</evidence>
<dbReference type="PANTHER" id="PTHR32552:SF68">
    <property type="entry name" value="FERRICHROME OUTER MEMBRANE TRANSPORTER_PHAGE RECEPTOR"/>
    <property type="match status" value="1"/>
</dbReference>
<dbReference type="InterPro" id="IPR000531">
    <property type="entry name" value="Beta-barrel_TonB"/>
</dbReference>
<keyword evidence="11 13" id="KW-0472">Membrane</keyword>
<dbReference type="InterPro" id="IPR010105">
    <property type="entry name" value="TonB_sidphr_rcpt"/>
</dbReference>
<dbReference type="AlphaFoldDB" id="Q7NEA6"/>
<keyword evidence="10 14" id="KW-0798">TonB box</keyword>
<dbReference type="Proteomes" id="UP000000557">
    <property type="component" value="Chromosome"/>
</dbReference>
<evidence type="ECO:0000256" key="6">
    <source>
        <dbReference type="ARBA" id="ARBA00022692"/>
    </source>
</evidence>
<evidence type="ECO:0000256" key="4">
    <source>
        <dbReference type="ARBA" id="ARBA00022452"/>
    </source>
</evidence>
<evidence type="ECO:0000256" key="16">
    <source>
        <dbReference type="SAM" id="SignalP"/>
    </source>
</evidence>
<dbReference type="Pfam" id="PF00593">
    <property type="entry name" value="TonB_dep_Rec_b-barrel"/>
    <property type="match status" value="1"/>
</dbReference>
<evidence type="ECO:0000256" key="2">
    <source>
        <dbReference type="ARBA" id="ARBA00009810"/>
    </source>
</evidence>
<evidence type="ECO:0000256" key="15">
    <source>
        <dbReference type="SAM" id="MobiDB-lite"/>
    </source>
</evidence>